<dbReference type="AlphaFoldDB" id="A0A0C3D8W6"/>
<protein>
    <submittedName>
        <fullName evidence="1">Uncharacterized protein</fullName>
    </submittedName>
</protein>
<evidence type="ECO:0000313" key="2">
    <source>
        <dbReference type="Proteomes" id="UP000053989"/>
    </source>
</evidence>
<dbReference type="Proteomes" id="UP000053989">
    <property type="component" value="Unassembled WGS sequence"/>
</dbReference>
<reference evidence="2" key="2">
    <citation type="submission" date="2015-01" db="EMBL/GenBank/DDBJ databases">
        <title>Evolutionary Origins and Diversification of the Mycorrhizal Mutualists.</title>
        <authorList>
            <consortium name="DOE Joint Genome Institute"/>
            <consortium name="Mycorrhizal Genomics Consortium"/>
            <person name="Kohler A."/>
            <person name="Kuo A."/>
            <person name="Nagy L.G."/>
            <person name="Floudas D."/>
            <person name="Copeland A."/>
            <person name="Barry K.W."/>
            <person name="Cichocki N."/>
            <person name="Veneault-Fourrey C."/>
            <person name="LaButti K."/>
            <person name="Lindquist E.A."/>
            <person name="Lipzen A."/>
            <person name="Lundell T."/>
            <person name="Morin E."/>
            <person name="Murat C."/>
            <person name="Riley R."/>
            <person name="Ohm R."/>
            <person name="Sun H."/>
            <person name="Tunlid A."/>
            <person name="Henrissat B."/>
            <person name="Grigoriev I.V."/>
            <person name="Hibbett D.S."/>
            <person name="Martin F."/>
        </authorList>
    </citation>
    <scope>NUCLEOTIDE SEQUENCE [LARGE SCALE GENOMIC DNA]</scope>
    <source>
        <strain evidence="2">Foug A</strain>
    </source>
</reference>
<evidence type="ECO:0000313" key="1">
    <source>
        <dbReference type="EMBL" id="KIM57160.1"/>
    </source>
</evidence>
<proteinExistence type="predicted"/>
<dbReference type="EMBL" id="KN822105">
    <property type="protein sequence ID" value="KIM57160.1"/>
    <property type="molecule type" value="Genomic_DNA"/>
</dbReference>
<keyword evidence="2" id="KW-1185">Reference proteome</keyword>
<dbReference type="InParanoid" id="A0A0C3D8W6"/>
<gene>
    <name evidence="1" type="ORF">SCLCIDRAFT_187674</name>
</gene>
<dbReference type="HOGENOM" id="CLU_2098253_0_0_1"/>
<accession>A0A0C3D8W6</accession>
<organism evidence="1 2">
    <name type="scientific">Scleroderma citrinum Foug A</name>
    <dbReference type="NCBI Taxonomy" id="1036808"/>
    <lineage>
        <taxon>Eukaryota</taxon>
        <taxon>Fungi</taxon>
        <taxon>Dikarya</taxon>
        <taxon>Basidiomycota</taxon>
        <taxon>Agaricomycotina</taxon>
        <taxon>Agaricomycetes</taxon>
        <taxon>Agaricomycetidae</taxon>
        <taxon>Boletales</taxon>
        <taxon>Sclerodermatineae</taxon>
        <taxon>Sclerodermataceae</taxon>
        <taxon>Scleroderma</taxon>
    </lineage>
</organism>
<sequence>MPILVEELDIPRRYHLLQCPPTREPLRPAVRPEIPMVRRSGKGWTGDVVELCAASLVDTASVDPQPLVPVLPRLLSALEDLSIAITLANFTSLLLGHLRELDDLVIIHFLLDPLVG</sequence>
<reference evidence="1 2" key="1">
    <citation type="submission" date="2014-04" db="EMBL/GenBank/DDBJ databases">
        <authorList>
            <consortium name="DOE Joint Genome Institute"/>
            <person name="Kuo A."/>
            <person name="Kohler A."/>
            <person name="Nagy L.G."/>
            <person name="Floudas D."/>
            <person name="Copeland A."/>
            <person name="Barry K.W."/>
            <person name="Cichocki N."/>
            <person name="Veneault-Fourrey C."/>
            <person name="LaButti K."/>
            <person name="Lindquist E.A."/>
            <person name="Lipzen A."/>
            <person name="Lundell T."/>
            <person name="Morin E."/>
            <person name="Murat C."/>
            <person name="Sun H."/>
            <person name="Tunlid A."/>
            <person name="Henrissat B."/>
            <person name="Grigoriev I.V."/>
            <person name="Hibbett D.S."/>
            <person name="Martin F."/>
            <person name="Nordberg H.P."/>
            <person name="Cantor M.N."/>
            <person name="Hua S.X."/>
        </authorList>
    </citation>
    <scope>NUCLEOTIDE SEQUENCE [LARGE SCALE GENOMIC DNA]</scope>
    <source>
        <strain evidence="1 2">Foug A</strain>
    </source>
</reference>
<name>A0A0C3D8W6_9AGAM</name>